<organism evidence="3 4">
    <name type="scientific">Desulfobacter latus</name>
    <dbReference type="NCBI Taxonomy" id="2292"/>
    <lineage>
        <taxon>Bacteria</taxon>
        <taxon>Pseudomonadati</taxon>
        <taxon>Thermodesulfobacteriota</taxon>
        <taxon>Desulfobacteria</taxon>
        <taxon>Desulfobacterales</taxon>
        <taxon>Desulfobacteraceae</taxon>
        <taxon>Desulfobacter</taxon>
    </lineage>
</organism>
<keyword evidence="4" id="KW-1185">Reference proteome</keyword>
<gene>
    <name evidence="3" type="ORF">HXW94_12130</name>
</gene>
<accession>A0A850T1Y6</accession>
<evidence type="ECO:0000313" key="3">
    <source>
        <dbReference type="EMBL" id="NWH05723.1"/>
    </source>
</evidence>
<keyword evidence="2" id="KW-1133">Transmembrane helix</keyword>
<dbReference type="AlphaFoldDB" id="A0A850T1Y6"/>
<dbReference type="RefSeq" id="WP_178367180.1">
    <property type="nucleotide sequence ID" value="NZ_JACADJ010000044.1"/>
</dbReference>
<proteinExistence type="predicted"/>
<evidence type="ECO:0000256" key="1">
    <source>
        <dbReference type="SAM" id="MobiDB-lite"/>
    </source>
</evidence>
<protein>
    <submittedName>
        <fullName evidence="3">DUF58 domain-containing protein</fullName>
    </submittedName>
</protein>
<feature type="transmembrane region" description="Helical" evidence="2">
    <location>
        <begin position="12"/>
        <end position="31"/>
    </location>
</feature>
<evidence type="ECO:0000313" key="4">
    <source>
        <dbReference type="Proteomes" id="UP000553343"/>
    </source>
</evidence>
<evidence type="ECO:0000256" key="2">
    <source>
        <dbReference type="SAM" id="Phobius"/>
    </source>
</evidence>
<feature type="transmembrane region" description="Helical" evidence="2">
    <location>
        <begin position="37"/>
        <end position="54"/>
    </location>
</feature>
<dbReference type="PANTHER" id="PTHR34351:SF1">
    <property type="entry name" value="SLR1927 PROTEIN"/>
    <property type="match status" value="1"/>
</dbReference>
<dbReference type="PANTHER" id="PTHR34351">
    <property type="entry name" value="SLR1927 PROTEIN-RELATED"/>
    <property type="match status" value="1"/>
</dbReference>
<feature type="compositionally biased region" description="Basic and acidic residues" evidence="1">
    <location>
        <begin position="178"/>
        <end position="191"/>
    </location>
</feature>
<dbReference type="Proteomes" id="UP000553343">
    <property type="component" value="Unassembled WGS sequence"/>
</dbReference>
<comment type="caution">
    <text evidence="3">The sequence shown here is derived from an EMBL/GenBank/DDBJ whole genome shotgun (WGS) entry which is preliminary data.</text>
</comment>
<reference evidence="3 4" key="1">
    <citation type="submission" date="2020-06" db="EMBL/GenBank/DDBJ databases">
        <title>High-quality draft genome of sulfate reducer Desulfobacter latus type strain AcrS2 isolated from marine sediment.</title>
        <authorList>
            <person name="Hoppe M."/>
            <person name="Larsen C.K."/>
            <person name="Marshall I.P.G."/>
            <person name="Schramm A."/>
            <person name="Marietou A.G."/>
        </authorList>
    </citation>
    <scope>NUCLEOTIDE SEQUENCE [LARGE SCALE GENOMIC DNA]</scope>
    <source>
        <strain evidence="3 4">AcRS2</strain>
    </source>
</reference>
<keyword evidence="2" id="KW-0472">Membrane</keyword>
<keyword evidence="2" id="KW-0812">Transmembrane</keyword>
<feature type="region of interest" description="Disordered" evidence="1">
    <location>
        <begin position="172"/>
        <end position="194"/>
    </location>
</feature>
<dbReference type="EMBL" id="JACADJ010000044">
    <property type="protein sequence ID" value="NWH05723.1"/>
    <property type="molecule type" value="Genomic_DNA"/>
</dbReference>
<name>A0A850T1Y6_9BACT</name>
<sequence>MKLNRSHLSLRPTQHGIIFIAILIAMFLGSINYNNNAGFILVFLLGTMALISLFHSYKNLVGLDVVQSHVEPVFIGETLVFSFRIKSLKSVKIEQGQALFAQFDGTTSASFLSGTSMRRADLEMKAKTRGILNPGDLTLFSTYPFGLFRLTARIPVKTQGLVYPRPIAGPIPTSLAGGREHGEKSDGRGGPDDFQGLAPYVPGNPMGRISWKTYSRGLGIFIKNFTAETGGEILLDMDLIKSSGVEEKLSLLCRAVLDAEKENLRYGLRLANGVNITFDNGRPHCHKCLKALALYGSQGEGPWA</sequence>